<evidence type="ECO:0000256" key="2">
    <source>
        <dbReference type="ARBA" id="ARBA00022664"/>
    </source>
</evidence>
<feature type="compositionally biased region" description="Basic and acidic residues" evidence="7">
    <location>
        <begin position="25"/>
        <end position="44"/>
    </location>
</feature>
<evidence type="ECO:0000256" key="4">
    <source>
        <dbReference type="ARBA" id="ARBA00023187"/>
    </source>
</evidence>
<feature type="compositionally biased region" description="Gly residues" evidence="7">
    <location>
        <begin position="338"/>
        <end position="357"/>
    </location>
</feature>
<evidence type="ECO:0000313" key="10">
    <source>
        <dbReference type="Proteomes" id="UP000398389"/>
    </source>
</evidence>
<evidence type="ECO:0000256" key="7">
    <source>
        <dbReference type="SAM" id="MobiDB-lite"/>
    </source>
</evidence>
<protein>
    <recommendedName>
        <fullName evidence="8">RRM domain-containing protein</fullName>
    </recommendedName>
</protein>
<evidence type="ECO:0000256" key="6">
    <source>
        <dbReference type="PROSITE-ProRule" id="PRU00176"/>
    </source>
</evidence>
<dbReference type="InterPro" id="IPR012677">
    <property type="entry name" value="Nucleotide-bd_a/b_plait_sf"/>
</dbReference>
<dbReference type="Pfam" id="PF00076">
    <property type="entry name" value="RRM_1"/>
    <property type="match status" value="2"/>
</dbReference>
<accession>A0A5E8BSD6</accession>
<feature type="region of interest" description="Disordered" evidence="7">
    <location>
        <begin position="307"/>
        <end position="396"/>
    </location>
</feature>
<feature type="compositionally biased region" description="Acidic residues" evidence="7">
    <location>
        <begin position="46"/>
        <end position="62"/>
    </location>
</feature>
<dbReference type="EMBL" id="CABVLU010000003">
    <property type="protein sequence ID" value="VVT54333.1"/>
    <property type="molecule type" value="Genomic_DNA"/>
</dbReference>
<dbReference type="PROSITE" id="PS50102">
    <property type="entry name" value="RRM"/>
    <property type="match status" value="2"/>
</dbReference>
<dbReference type="InterPro" id="IPR000504">
    <property type="entry name" value="RRM_dom"/>
</dbReference>
<evidence type="ECO:0000256" key="3">
    <source>
        <dbReference type="ARBA" id="ARBA00022884"/>
    </source>
</evidence>
<evidence type="ECO:0000256" key="1">
    <source>
        <dbReference type="ARBA" id="ARBA00004123"/>
    </source>
</evidence>
<dbReference type="InterPro" id="IPR051106">
    <property type="entry name" value="RNA-bind/splicing_reg"/>
</dbReference>
<feature type="compositionally biased region" description="Basic and acidic residues" evidence="7">
    <location>
        <begin position="63"/>
        <end position="73"/>
    </location>
</feature>
<keyword evidence="5" id="KW-0539">Nucleus</keyword>
<dbReference type="RefSeq" id="XP_031854629.1">
    <property type="nucleotide sequence ID" value="XM_031998738.1"/>
</dbReference>
<feature type="compositionally biased region" description="Low complexity" evidence="7">
    <location>
        <begin position="1"/>
        <end position="10"/>
    </location>
</feature>
<dbReference type="GO" id="GO:0006397">
    <property type="term" value="P:mRNA processing"/>
    <property type="evidence" value="ECO:0007669"/>
    <property type="project" value="UniProtKB-KW"/>
</dbReference>
<dbReference type="InterPro" id="IPR035979">
    <property type="entry name" value="RBD_domain_sf"/>
</dbReference>
<feature type="region of interest" description="Disordered" evidence="7">
    <location>
        <begin position="1"/>
        <end position="136"/>
    </location>
</feature>
<gene>
    <name evidence="9" type="ORF">SAPINGB_P004023</name>
</gene>
<keyword evidence="2" id="KW-0507">mRNA processing</keyword>
<organism evidence="9 10">
    <name type="scientific">Magnusiomyces paraingens</name>
    <dbReference type="NCBI Taxonomy" id="2606893"/>
    <lineage>
        <taxon>Eukaryota</taxon>
        <taxon>Fungi</taxon>
        <taxon>Dikarya</taxon>
        <taxon>Ascomycota</taxon>
        <taxon>Saccharomycotina</taxon>
        <taxon>Dipodascomycetes</taxon>
        <taxon>Dipodascales</taxon>
        <taxon>Dipodascaceae</taxon>
        <taxon>Magnusiomyces</taxon>
    </lineage>
</organism>
<feature type="compositionally biased region" description="Basic and acidic residues" evidence="7">
    <location>
        <begin position="358"/>
        <end position="376"/>
    </location>
</feature>
<dbReference type="GO" id="GO:0008380">
    <property type="term" value="P:RNA splicing"/>
    <property type="evidence" value="ECO:0007669"/>
    <property type="project" value="UniProtKB-KW"/>
</dbReference>
<feature type="domain" description="RRM" evidence="8">
    <location>
        <begin position="239"/>
        <end position="317"/>
    </location>
</feature>
<keyword evidence="3 6" id="KW-0694">RNA-binding</keyword>
<feature type="region of interest" description="Disordered" evidence="7">
    <location>
        <begin position="211"/>
        <end position="235"/>
    </location>
</feature>
<dbReference type="SMART" id="SM00360">
    <property type="entry name" value="RRM"/>
    <property type="match status" value="2"/>
</dbReference>
<dbReference type="Proteomes" id="UP000398389">
    <property type="component" value="Unassembled WGS sequence"/>
</dbReference>
<evidence type="ECO:0000256" key="5">
    <source>
        <dbReference type="ARBA" id="ARBA00023242"/>
    </source>
</evidence>
<feature type="compositionally biased region" description="Acidic residues" evidence="7">
    <location>
        <begin position="74"/>
        <end position="99"/>
    </location>
</feature>
<dbReference type="PANTHER" id="PTHR48028">
    <property type="entry name" value="GLYCINE-RICH RNA-BINDING PROTEIN RZ1A"/>
    <property type="match status" value="1"/>
</dbReference>
<keyword evidence="4" id="KW-0508">mRNA splicing</keyword>
<sequence>MGKSTSSSKKSSSKDSSKASKKAIKKEETVKKESKSKVVKKSNDSDSSDSESESEPESEDEKEEVKKAQKEESESGSDSDSDSDSDEEETKEEASSSEESDSKKRKAEDEEESSEETKKPKTEEAPVEEEEPESCTVFVGSLSWGVDDDKLWETFSHIGEVVGARVLTEKGTNRSKGFGYVDFKTPAEAQKAVDEMNGQEVDGRTIKVDISKPKKPRDNFGASNERANKYGDSMSPESSTLFVANLSFNTSRDDLFNTFGEFGSVQSVRIPTNPDTGRPRGFAYVEFESVDQAKSAIDSLQGSDLAGRPIRLDYTSPRDNNGGDNNRGGFRGGRDGGFRGGRGGGRGGRGGSRGGFRGGRDGGFRGGRDGGFRGGRDGAPSRGANTAEFKGKKTVF</sequence>
<dbReference type="OrthoDB" id="439808at2759"/>
<comment type="subcellular location">
    <subcellularLocation>
        <location evidence="1">Nucleus</location>
    </subcellularLocation>
</comment>
<dbReference type="GeneID" id="43582838"/>
<dbReference type="GO" id="GO:0003723">
    <property type="term" value="F:RNA binding"/>
    <property type="evidence" value="ECO:0007669"/>
    <property type="project" value="UniProtKB-UniRule"/>
</dbReference>
<dbReference type="PANTHER" id="PTHR48028:SF4">
    <property type="entry name" value="SC35-LIKE SPLICING FACTOR"/>
    <property type="match status" value="1"/>
</dbReference>
<evidence type="ECO:0000259" key="8">
    <source>
        <dbReference type="PROSITE" id="PS50102"/>
    </source>
</evidence>
<feature type="compositionally biased region" description="Basic and acidic residues" evidence="7">
    <location>
        <begin position="115"/>
        <end position="124"/>
    </location>
</feature>
<dbReference type="Gene3D" id="3.30.70.330">
    <property type="match status" value="2"/>
</dbReference>
<evidence type="ECO:0000313" key="9">
    <source>
        <dbReference type="EMBL" id="VVT54333.1"/>
    </source>
</evidence>
<dbReference type="GO" id="GO:0005634">
    <property type="term" value="C:nucleus"/>
    <property type="evidence" value="ECO:0007669"/>
    <property type="project" value="UniProtKB-SubCell"/>
</dbReference>
<name>A0A5E8BSD6_9ASCO</name>
<dbReference type="SUPFAM" id="SSF54928">
    <property type="entry name" value="RNA-binding domain, RBD"/>
    <property type="match status" value="2"/>
</dbReference>
<keyword evidence="10" id="KW-1185">Reference proteome</keyword>
<proteinExistence type="predicted"/>
<reference evidence="9 10" key="1">
    <citation type="submission" date="2019-09" db="EMBL/GenBank/DDBJ databases">
        <authorList>
            <person name="Brejova B."/>
        </authorList>
    </citation>
    <scope>NUCLEOTIDE SEQUENCE [LARGE SCALE GENOMIC DNA]</scope>
</reference>
<feature type="domain" description="RRM" evidence="8">
    <location>
        <begin position="135"/>
        <end position="213"/>
    </location>
</feature>
<dbReference type="AlphaFoldDB" id="A0A5E8BSD6"/>